<reference evidence="1" key="1">
    <citation type="submission" date="2021-05" db="EMBL/GenBank/DDBJ databases">
        <authorList>
            <person name="Scholz U."/>
            <person name="Mascher M."/>
            <person name="Fiebig A."/>
        </authorList>
    </citation>
    <scope>NUCLEOTIDE SEQUENCE [LARGE SCALE GENOMIC DNA]</scope>
</reference>
<evidence type="ECO:0000313" key="2">
    <source>
        <dbReference type="Proteomes" id="UP001732700"/>
    </source>
</evidence>
<protein>
    <submittedName>
        <fullName evidence="1">Uncharacterized protein</fullName>
    </submittedName>
</protein>
<keyword evidence="2" id="KW-1185">Reference proteome</keyword>
<dbReference type="Proteomes" id="UP001732700">
    <property type="component" value="Chromosome 5A"/>
</dbReference>
<reference evidence="1" key="2">
    <citation type="submission" date="2025-09" db="UniProtKB">
        <authorList>
            <consortium name="EnsemblPlants"/>
        </authorList>
    </citation>
    <scope>IDENTIFICATION</scope>
</reference>
<proteinExistence type="predicted"/>
<accession>A0ACD5XHD2</accession>
<sequence>MAERPALPSSSTQQASSATPFGSPLDSMAAPRQLRAPPGDTYVIKVQKDQIYRVPPPENAYLAERYRAERAAAAGGGGGSSTISQGLVLTIGITVVAALLLGGGIAFTIVVLRPEPPSFVVNRLSVHNASSQRHVDYDFFLTAINPNKVSALWYMRGGEAELLHGGTPLAKGHVGRPDEGGDDATDFDVLLHGVGRAPPKAVEEALSSGSSKKGAAVALELAVDVPVQVHVGALGFETKWLAVTCDMRTAGLRKDVHISSQNCRSSFRE</sequence>
<organism evidence="1 2">
    <name type="scientific">Avena sativa</name>
    <name type="common">Oat</name>
    <dbReference type="NCBI Taxonomy" id="4498"/>
    <lineage>
        <taxon>Eukaryota</taxon>
        <taxon>Viridiplantae</taxon>
        <taxon>Streptophyta</taxon>
        <taxon>Embryophyta</taxon>
        <taxon>Tracheophyta</taxon>
        <taxon>Spermatophyta</taxon>
        <taxon>Magnoliopsida</taxon>
        <taxon>Liliopsida</taxon>
        <taxon>Poales</taxon>
        <taxon>Poaceae</taxon>
        <taxon>BOP clade</taxon>
        <taxon>Pooideae</taxon>
        <taxon>Poodae</taxon>
        <taxon>Poeae</taxon>
        <taxon>Poeae Chloroplast Group 1 (Aveneae type)</taxon>
        <taxon>Aveninae</taxon>
        <taxon>Avena</taxon>
    </lineage>
</organism>
<dbReference type="EnsemblPlants" id="AVESA.00010b.r2.5AG0794800.1">
    <property type="protein sequence ID" value="AVESA.00010b.r2.5AG0794800.1.CDS.1"/>
    <property type="gene ID" value="AVESA.00010b.r2.5AG0794800"/>
</dbReference>
<name>A0ACD5XHD2_AVESA</name>
<evidence type="ECO:0000313" key="1">
    <source>
        <dbReference type="EnsemblPlants" id="AVESA.00010b.r2.5AG0794800.1.CDS.1"/>
    </source>
</evidence>